<proteinExistence type="predicted"/>
<dbReference type="EMBL" id="MU032344">
    <property type="protein sequence ID" value="KAF3770425.1"/>
    <property type="molecule type" value="Genomic_DNA"/>
</dbReference>
<dbReference type="RefSeq" id="XP_040781386.1">
    <property type="nucleotide sequence ID" value="XM_040920029.1"/>
</dbReference>
<feature type="region of interest" description="Disordered" evidence="1">
    <location>
        <begin position="79"/>
        <end position="101"/>
    </location>
</feature>
<evidence type="ECO:0000256" key="1">
    <source>
        <dbReference type="SAM" id="MobiDB-lite"/>
    </source>
</evidence>
<evidence type="ECO:0000313" key="3">
    <source>
        <dbReference type="Proteomes" id="UP000803844"/>
    </source>
</evidence>
<dbReference type="Proteomes" id="UP000803844">
    <property type="component" value="Unassembled WGS sequence"/>
</dbReference>
<feature type="compositionally biased region" description="Polar residues" evidence="1">
    <location>
        <begin position="90"/>
        <end position="101"/>
    </location>
</feature>
<accession>A0A9P4YCA5</accession>
<name>A0A9P4YCA5_CRYP1</name>
<keyword evidence="3" id="KW-1185">Reference proteome</keyword>
<comment type="caution">
    <text evidence="2">The sequence shown here is derived from an EMBL/GenBank/DDBJ whole genome shotgun (WGS) entry which is preliminary data.</text>
</comment>
<evidence type="ECO:0000313" key="2">
    <source>
        <dbReference type="EMBL" id="KAF3770425.1"/>
    </source>
</evidence>
<organism evidence="2 3">
    <name type="scientific">Cryphonectria parasitica (strain ATCC 38755 / EP155)</name>
    <dbReference type="NCBI Taxonomy" id="660469"/>
    <lineage>
        <taxon>Eukaryota</taxon>
        <taxon>Fungi</taxon>
        <taxon>Dikarya</taxon>
        <taxon>Ascomycota</taxon>
        <taxon>Pezizomycotina</taxon>
        <taxon>Sordariomycetes</taxon>
        <taxon>Sordariomycetidae</taxon>
        <taxon>Diaporthales</taxon>
        <taxon>Cryphonectriaceae</taxon>
        <taxon>Cryphonectria-Endothia species complex</taxon>
        <taxon>Cryphonectria</taxon>
    </lineage>
</organism>
<reference evidence="2" key="1">
    <citation type="journal article" date="2020" name="Phytopathology">
        <title>Genome sequence of the chestnut blight fungus Cryphonectria parasitica EP155: A fundamental resource for an archetypical invasive plant pathogen.</title>
        <authorList>
            <person name="Crouch J.A."/>
            <person name="Dawe A."/>
            <person name="Aerts A."/>
            <person name="Barry K."/>
            <person name="Churchill A.C.L."/>
            <person name="Grimwood J."/>
            <person name="Hillman B."/>
            <person name="Milgroom M.G."/>
            <person name="Pangilinan J."/>
            <person name="Smith M."/>
            <person name="Salamov A."/>
            <person name="Schmutz J."/>
            <person name="Yadav J."/>
            <person name="Grigoriev I.V."/>
            <person name="Nuss D."/>
        </authorList>
    </citation>
    <scope>NUCLEOTIDE SEQUENCE</scope>
    <source>
        <strain evidence="2">EP155</strain>
    </source>
</reference>
<gene>
    <name evidence="2" type="ORF">M406DRAFT_325875</name>
</gene>
<dbReference type="GeneID" id="63837158"/>
<sequence length="101" mass="11242">MTVSLKVQASLLLHETCGNPRFRAAERGSGPFGSRRLVRMRPERSACLQAWYLIHEGPRNLVKAFFACLHMRANERDLPNGVLPGPADSTADQPSQRAGWI</sequence>
<protein>
    <submittedName>
        <fullName evidence="2">Uncharacterized protein</fullName>
    </submittedName>
</protein>
<dbReference type="AlphaFoldDB" id="A0A9P4YCA5"/>